<keyword evidence="4 6" id="KW-1133">Transmembrane helix</keyword>
<feature type="transmembrane region" description="Helical" evidence="6">
    <location>
        <begin position="279"/>
        <end position="297"/>
    </location>
</feature>
<comment type="caution">
    <text evidence="8">The sequence shown here is derived from an EMBL/GenBank/DDBJ whole genome shotgun (WGS) entry which is preliminary data.</text>
</comment>
<accession>A0A5C8PHA1</accession>
<reference evidence="8 9" key="1">
    <citation type="submission" date="2019-06" db="EMBL/GenBank/DDBJ databases">
        <title>New taxonomy in bacterial strain CC-CFT640, isolated from vineyard.</title>
        <authorList>
            <person name="Lin S.-Y."/>
            <person name="Tsai C.-F."/>
            <person name="Young C.-C."/>
        </authorList>
    </citation>
    <scope>NUCLEOTIDE SEQUENCE [LARGE SCALE GENOMIC DNA]</scope>
    <source>
        <strain evidence="8 9">CC-CFT640</strain>
    </source>
</reference>
<evidence type="ECO:0000256" key="6">
    <source>
        <dbReference type="SAM" id="Phobius"/>
    </source>
</evidence>
<feature type="domain" description="EamA" evidence="7">
    <location>
        <begin position="167"/>
        <end position="292"/>
    </location>
</feature>
<dbReference type="InterPro" id="IPR000620">
    <property type="entry name" value="EamA_dom"/>
</dbReference>
<comment type="subcellular location">
    <subcellularLocation>
        <location evidence="1">Membrane</location>
        <topology evidence="1">Multi-pass membrane protein</topology>
    </subcellularLocation>
</comment>
<feature type="transmembrane region" description="Helical" evidence="6">
    <location>
        <begin position="59"/>
        <end position="78"/>
    </location>
</feature>
<evidence type="ECO:0000313" key="8">
    <source>
        <dbReference type="EMBL" id="TXL73050.1"/>
    </source>
</evidence>
<evidence type="ECO:0000256" key="3">
    <source>
        <dbReference type="ARBA" id="ARBA00022692"/>
    </source>
</evidence>
<dbReference type="AlphaFoldDB" id="A0A5C8PHA1"/>
<protein>
    <submittedName>
        <fullName evidence="8">DMT family transporter</fullName>
    </submittedName>
</protein>
<dbReference type="InterPro" id="IPR037185">
    <property type="entry name" value="EmrE-like"/>
</dbReference>
<comment type="similarity">
    <text evidence="2">Belongs to the drug/metabolite transporter (DMT) superfamily. 10 TMS drug/metabolite exporter (DME) (TC 2.A.7.3) family.</text>
</comment>
<evidence type="ECO:0000256" key="1">
    <source>
        <dbReference type="ARBA" id="ARBA00004141"/>
    </source>
</evidence>
<evidence type="ECO:0000256" key="2">
    <source>
        <dbReference type="ARBA" id="ARBA00009853"/>
    </source>
</evidence>
<evidence type="ECO:0000256" key="4">
    <source>
        <dbReference type="ARBA" id="ARBA00022989"/>
    </source>
</evidence>
<feature type="transmembrane region" description="Helical" evidence="6">
    <location>
        <begin position="163"/>
        <end position="185"/>
    </location>
</feature>
<proteinExistence type="inferred from homology"/>
<keyword evidence="9" id="KW-1185">Reference proteome</keyword>
<organism evidence="8 9">
    <name type="scientific">Vineibacter terrae</name>
    <dbReference type="NCBI Taxonomy" id="2586908"/>
    <lineage>
        <taxon>Bacteria</taxon>
        <taxon>Pseudomonadati</taxon>
        <taxon>Pseudomonadota</taxon>
        <taxon>Alphaproteobacteria</taxon>
        <taxon>Hyphomicrobiales</taxon>
        <taxon>Vineibacter</taxon>
    </lineage>
</organism>
<evidence type="ECO:0000256" key="5">
    <source>
        <dbReference type="ARBA" id="ARBA00023136"/>
    </source>
</evidence>
<dbReference type="PANTHER" id="PTHR22911:SF6">
    <property type="entry name" value="SOLUTE CARRIER FAMILY 35 MEMBER G1"/>
    <property type="match status" value="1"/>
</dbReference>
<feature type="transmembrane region" description="Helical" evidence="6">
    <location>
        <begin position="225"/>
        <end position="243"/>
    </location>
</feature>
<dbReference type="Proteomes" id="UP000321638">
    <property type="component" value="Unassembled WGS sequence"/>
</dbReference>
<feature type="transmembrane region" description="Helical" evidence="6">
    <location>
        <begin position="30"/>
        <end position="47"/>
    </location>
</feature>
<keyword evidence="5 6" id="KW-0472">Membrane</keyword>
<dbReference type="RefSeq" id="WP_147849306.1">
    <property type="nucleotide sequence ID" value="NZ_VDUZ01000028.1"/>
</dbReference>
<gene>
    <name evidence="8" type="ORF">FHP25_22920</name>
</gene>
<evidence type="ECO:0000259" key="7">
    <source>
        <dbReference type="Pfam" id="PF00892"/>
    </source>
</evidence>
<dbReference type="OrthoDB" id="9812899at2"/>
<feature type="transmembrane region" description="Helical" evidence="6">
    <location>
        <begin position="115"/>
        <end position="133"/>
    </location>
</feature>
<name>A0A5C8PHA1_9HYPH</name>
<sequence length="317" mass="34289">MMSAAVARLSALPLFATIRALPPNLRGALWVIASGAMFTLVSVFIRLSARELDSLQVSFFRAVFGLLFIAPLLIRLRVNPFDSPRLGQHFTRAFLGTASMLCGFYAAAHLPIADSTSIGFSTPLFITMIAALFMGEIVRWRRWTATIIGFLGVLLMVRPGGDVLQVAALVAVAAALLTSVSAMMVKRLSAHESALRVLATFAIFSTLLTVVPAIVVWRWPSPTVWLYVAAIGLCATIGQYFWVRGYAIAQASAVAPFDYLRMPLSVLMGFLVFAELPTIWTLVGTLIIAASGLYIAYREAQLGKKITAGVKPHKAPA</sequence>
<dbReference type="EMBL" id="VDUZ01000028">
    <property type="protein sequence ID" value="TXL73050.1"/>
    <property type="molecule type" value="Genomic_DNA"/>
</dbReference>
<dbReference type="PANTHER" id="PTHR22911">
    <property type="entry name" value="ACYL-MALONYL CONDENSING ENZYME-RELATED"/>
    <property type="match status" value="1"/>
</dbReference>
<dbReference type="GO" id="GO:0016020">
    <property type="term" value="C:membrane"/>
    <property type="evidence" value="ECO:0007669"/>
    <property type="project" value="UniProtKB-SubCell"/>
</dbReference>
<dbReference type="SUPFAM" id="SSF103481">
    <property type="entry name" value="Multidrug resistance efflux transporter EmrE"/>
    <property type="match status" value="2"/>
</dbReference>
<keyword evidence="3 6" id="KW-0812">Transmembrane</keyword>
<feature type="domain" description="EamA" evidence="7">
    <location>
        <begin position="26"/>
        <end position="157"/>
    </location>
</feature>
<feature type="transmembrane region" description="Helical" evidence="6">
    <location>
        <begin position="197"/>
        <end position="219"/>
    </location>
</feature>
<dbReference type="Pfam" id="PF00892">
    <property type="entry name" value="EamA"/>
    <property type="match status" value="2"/>
</dbReference>
<evidence type="ECO:0000313" key="9">
    <source>
        <dbReference type="Proteomes" id="UP000321638"/>
    </source>
</evidence>